<keyword evidence="3" id="KW-0812">Transmembrane</keyword>
<feature type="transmembrane region" description="Helical" evidence="3">
    <location>
        <begin position="108"/>
        <end position="124"/>
    </location>
</feature>
<dbReference type="SUPFAM" id="SSF103473">
    <property type="entry name" value="MFS general substrate transporter"/>
    <property type="match status" value="1"/>
</dbReference>
<feature type="transmembrane region" description="Helical" evidence="3">
    <location>
        <begin position="166"/>
        <end position="185"/>
    </location>
</feature>
<protein>
    <submittedName>
        <fullName evidence="5">MFS transporter, MCP family, solute carrier family 16, member 6</fullName>
    </submittedName>
</protein>
<dbReference type="Pfam" id="PF07690">
    <property type="entry name" value="MFS_1"/>
    <property type="match status" value="1"/>
</dbReference>
<dbReference type="AlphaFoldDB" id="A0A6A5XBZ7"/>
<dbReference type="OrthoDB" id="6499973at2759"/>
<dbReference type="RefSeq" id="XP_033378779.1">
    <property type="nucleotide sequence ID" value="XM_033534432.1"/>
</dbReference>
<dbReference type="PANTHER" id="PTHR11360">
    <property type="entry name" value="MONOCARBOXYLATE TRANSPORTER"/>
    <property type="match status" value="1"/>
</dbReference>
<dbReference type="InterPro" id="IPR020846">
    <property type="entry name" value="MFS_dom"/>
</dbReference>
<evidence type="ECO:0000313" key="6">
    <source>
        <dbReference type="Proteomes" id="UP000799778"/>
    </source>
</evidence>
<keyword evidence="3" id="KW-1133">Transmembrane helix</keyword>
<accession>A0A6A5XBZ7</accession>
<sequence length="429" mass="46394">MTDKQIEGLIAPKTGELVVPAVVEESNEHQIPDGGYGWVCVACVTTVNSFTWGVFGSYGVYLAYYLANDIYPEATPLDYAYIGGLNFGVAMIMASPVTYLVRIFGTHIPMAVGALIQMGGYIAASFSTRIWHLYCTQGILLGIGVGFLFTPSVAVTSQWFDKKRSLANSINSAGTGIGGLIISFSTQPMIDRLSLAWSLRIIGIMAGTMNLLATCFIRNRNKVIQPTMNPFAFHLLRRLPVILLLCWGFFSMLGYMVLLYSLSDFARSIGLSKSQASSVTALMNLGTLIGRPALGVLSDRYGRMKVAGIATFACGVAIWALWVPAASYAVTVVFALINGMVAGTYWMALSPLCVEVGGLIELPSLLALSFGTAILPTTFAMVIALNIKKPDADKPYLYPQVFTGLAYLAASAFMLALWLIQRRKKLVSI</sequence>
<dbReference type="GeneID" id="54291829"/>
<dbReference type="EMBL" id="ML978076">
    <property type="protein sequence ID" value="KAF2010440.1"/>
    <property type="molecule type" value="Genomic_DNA"/>
</dbReference>
<feature type="transmembrane region" description="Helical" evidence="3">
    <location>
        <begin position="36"/>
        <end position="67"/>
    </location>
</feature>
<comment type="similarity">
    <text evidence="2">Belongs to the major facilitator superfamily. Monocarboxylate porter (TC 2.A.1.13) family.</text>
</comment>
<dbReference type="InterPro" id="IPR011701">
    <property type="entry name" value="MFS"/>
</dbReference>
<feature type="transmembrane region" description="Helical" evidence="3">
    <location>
        <begin position="239"/>
        <end position="262"/>
    </location>
</feature>
<comment type="subcellular location">
    <subcellularLocation>
        <location evidence="1">Membrane</location>
        <topology evidence="1">Multi-pass membrane protein</topology>
    </subcellularLocation>
</comment>
<evidence type="ECO:0000256" key="1">
    <source>
        <dbReference type="ARBA" id="ARBA00004141"/>
    </source>
</evidence>
<dbReference type="Proteomes" id="UP000799778">
    <property type="component" value="Unassembled WGS sequence"/>
</dbReference>
<feature type="transmembrane region" description="Helical" evidence="3">
    <location>
        <begin position="397"/>
        <end position="420"/>
    </location>
</feature>
<evidence type="ECO:0000256" key="2">
    <source>
        <dbReference type="ARBA" id="ARBA00006727"/>
    </source>
</evidence>
<feature type="domain" description="Major facilitator superfamily (MFS) profile" evidence="4">
    <location>
        <begin position="240"/>
        <end position="429"/>
    </location>
</feature>
<keyword evidence="6" id="KW-1185">Reference proteome</keyword>
<name>A0A6A5XBZ7_9PLEO</name>
<feature type="transmembrane region" description="Helical" evidence="3">
    <location>
        <begin position="306"/>
        <end position="322"/>
    </location>
</feature>
<feature type="transmembrane region" description="Helical" evidence="3">
    <location>
        <begin position="79"/>
        <end position="101"/>
    </location>
</feature>
<evidence type="ECO:0000256" key="3">
    <source>
        <dbReference type="SAM" id="Phobius"/>
    </source>
</evidence>
<feature type="transmembrane region" description="Helical" evidence="3">
    <location>
        <begin position="328"/>
        <end position="353"/>
    </location>
</feature>
<dbReference type="GO" id="GO:0016020">
    <property type="term" value="C:membrane"/>
    <property type="evidence" value="ECO:0007669"/>
    <property type="project" value="UniProtKB-SubCell"/>
</dbReference>
<feature type="transmembrane region" description="Helical" evidence="3">
    <location>
        <begin position="197"/>
        <end position="218"/>
    </location>
</feature>
<reference evidence="5" key="1">
    <citation type="journal article" date="2020" name="Stud. Mycol.">
        <title>101 Dothideomycetes genomes: a test case for predicting lifestyles and emergence of pathogens.</title>
        <authorList>
            <person name="Haridas S."/>
            <person name="Albert R."/>
            <person name="Binder M."/>
            <person name="Bloem J."/>
            <person name="Labutti K."/>
            <person name="Salamov A."/>
            <person name="Andreopoulos B."/>
            <person name="Baker S."/>
            <person name="Barry K."/>
            <person name="Bills G."/>
            <person name="Bluhm B."/>
            <person name="Cannon C."/>
            <person name="Castanera R."/>
            <person name="Culley D."/>
            <person name="Daum C."/>
            <person name="Ezra D."/>
            <person name="Gonzalez J."/>
            <person name="Henrissat B."/>
            <person name="Kuo A."/>
            <person name="Liang C."/>
            <person name="Lipzen A."/>
            <person name="Lutzoni F."/>
            <person name="Magnuson J."/>
            <person name="Mondo S."/>
            <person name="Nolan M."/>
            <person name="Ohm R."/>
            <person name="Pangilinan J."/>
            <person name="Park H.-J."/>
            <person name="Ramirez L."/>
            <person name="Alfaro M."/>
            <person name="Sun H."/>
            <person name="Tritt A."/>
            <person name="Yoshinaga Y."/>
            <person name="Zwiers L.-H."/>
            <person name="Turgeon B."/>
            <person name="Goodwin S."/>
            <person name="Spatafora J."/>
            <person name="Crous P."/>
            <person name="Grigoriev I."/>
        </authorList>
    </citation>
    <scope>NUCLEOTIDE SEQUENCE</scope>
    <source>
        <strain evidence="5">CBS 175.79</strain>
    </source>
</reference>
<keyword evidence="3" id="KW-0472">Membrane</keyword>
<dbReference type="InterPro" id="IPR050327">
    <property type="entry name" value="Proton-linked_MCT"/>
</dbReference>
<proteinExistence type="inferred from homology"/>
<evidence type="ECO:0000313" key="5">
    <source>
        <dbReference type="EMBL" id="KAF2010440.1"/>
    </source>
</evidence>
<feature type="transmembrane region" description="Helical" evidence="3">
    <location>
        <begin position="274"/>
        <end position="294"/>
    </location>
</feature>
<evidence type="ECO:0000259" key="4">
    <source>
        <dbReference type="PROSITE" id="PS50850"/>
    </source>
</evidence>
<dbReference type="GO" id="GO:0022857">
    <property type="term" value="F:transmembrane transporter activity"/>
    <property type="evidence" value="ECO:0007669"/>
    <property type="project" value="InterPro"/>
</dbReference>
<feature type="transmembrane region" description="Helical" evidence="3">
    <location>
        <begin position="365"/>
        <end position="385"/>
    </location>
</feature>
<dbReference type="PANTHER" id="PTHR11360:SF315">
    <property type="entry name" value="TRANSPORTER MCH2-RELATED"/>
    <property type="match status" value="1"/>
</dbReference>
<feature type="transmembrane region" description="Helical" evidence="3">
    <location>
        <begin position="130"/>
        <end position="154"/>
    </location>
</feature>
<dbReference type="InterPro" id="IPR036259">
    <property type="entry name" value="MFS_trans_sf"/>
</dbReference>
<dbReference type="Gene3D" id="1.20.1250.20">
    <property type="entry name" value="MFS general substrate transporter like domains"/>
    <property type="match status" value="2"/>
</dbReference>
<dbReference type="PROSITE" id="PS50850">
    <property type="entry name" value="MFS"/>
    <property type="match status" value="1"/>
</dbReference>
<organism evidence="5 6">
    <name type="scientific">Aaosphaeria arxii CBS 175.79</name>
    <dbReference type="NCBI Taxonomy" id="1450172"/>
    <lineage>
        <taxon>Eukaryota</taxon>
        <taxon>Fungi</taxon>
        <taxon>Dikarya</taxon>
        <taxon>Ascomycota</taxon>
        <taxon>Pezizomycotina</taxon>
        <taxon>Dothideomycetes</taxon>
        <taxon>Pleosporomycetidae</taxon>
        <taxon>Pleosporales</taxon>
        <taxon>Pleosporales incertae sedis</taxon>
        <taxon>Aaosphaeria</taxon>
    </lineage>
</organism>
<gene>
    <name evidence="5" type="ORF">BU24DRAFT_58556</name>
</gene>